<dbReference type="PANTHER" id="PTHR33490">
    <property type="entry name" value="BLR5614 PROTEIN-RELATED"/>
    <property type="match status" value="1"/>
</dbReference>
<dbReference type="EMBL" id="JAFMPP010000001">
    <property type="protein sequence ID" value="MBO0661306.1"/>
    <property type="molecule type" value="Genomic_DNA"/>
</dbReference>
<comment type="caution">
    <text evidence="2">The sequence shown here is derived from an EMBL/GenBank/DDBJ whole genome shotgun (WGS) entry which is preliminary data.</text>
</comment>
<evidence type="ECO:0000313" key="2">
    <source>
        <dbReference type="EMBL" id="MBO0661306.1"/>
    </source>
</evidence>
<name>A0A939FV10_9HYPH</name>
<keyword evidence="3" id="KW-1185">Reference proteome</keyword>
<organism evidence="2 3">
    <name type="scientific">Jiella flava</name>
    <dbReference type="NCBI Taxonomy" id="2816857"/>
    <lineage>
        <taxon>Bacteria</taxon>
        <taxon>Pseudomonadati</taxon>
        <taxon>Pseudomonadota</taxon>
        <taxon>Alphaproteobacteria</taxon>
        <taxon>Hyphomicrobiales</taxon>
        <taxon>Aurantimonadaceae</taxon>
        <taxon>Jiella</taxon>
    </lineage>
</organism>
<accession>A0A939FV10</accession>
<evidence type="ECO:0000313" key="3">
    <source>
        <dbReference type="Proteomes" id="UP000664122"/>
    </source>
</evidence>
<dbReference type="SUPFAM" id="SSF54001">
    <property type="entry name" value="Cysteine proteinases"/>
    <property type="match status" value="1"/>
</dbReference>
<dbReference type="PANTHER" id="PTHR33490:SF7">
    <property type="entry name" value="BLR2979 PROTEIN"/>
    <property type="match status" value="1"/>
</dbReference>
<proteinExistence type="predicted"/>
<dbReference type="Gene3D" id="3.10.620.30">
    <property type="match status" value="1"/>
</dbReference>
<dbReference type="InterPro" id="IPR002931">
    <property type="entry name" value="Transglutaminase-like"/>
</dbReference>
<dbReference type="InterPro" id="IPR038765">
    <property type="entry name" value="Papain-like_cys_pep_sf"/>
</dbReference>
<feature type="domain" description="Transglutaminase-like" evidence="1">
    <location>
        <begin position="176"/>
        <end position="247"/>
    </location>
</feature>
<dbReference type="Proteomes" id="UP000664122">
    <property type="component" value="Unassembled WGS sequence"/>
</dbReference>
<dbReference type="SMART" id="SM00460">
    <property type="entry name" value="TGc"/>
    <property type="match status" value="1"/>
</dbReference>
<dbReference type="RefSeq" id="WP_207255939.1">
    <property type="nucleotide sequence ID" value="NZ_JAFMPP010000001.1"/>
</dbReference>
<sequence length="292" mass="31382">MKYQIRLDVNYDYAAAVSDARHILRVRPREDAGQSVETVKTTVEPRPDEIAPEHDFFDNRVDAVAFFSPHTALAVRMQATVTIDRPAPPLSETPSLAALTEAAAASRAVDAASPIHHLGASRRIADMPAIATYASAILGSRSRASGEAVLALNRQIHEDFAYAPGTTDVATTIEDAFAARRGVCQDFAQVMIAGLRACGVPARYVSGFLRTDPPEGQPRLEGADAMHAWVEAWLGERCGWVGFDPTNAVVAGNDHIVVALGRDYDDAQPIAGAFITAGGQRTRHRADVMPID</sequence>
<dbReference type="Pfam" id="PF01841">
    <property type="entry name" value="Transglut_core"/>
    <property type="match status" value="1"/>
</dbReference>
<protein>
    <submittedName>
        <fullName evidence="2">Transglutaminase family protein</fullName>
    </submittedName>
</protein>
<dbReference type="AlphaFoldDB" id="A0A939FV10"/>
<dbReference type="Pfam" id="PF08379">
    <property type="entry name" value="Bact_transglu_N"/>
    <property type="match status" value="1"/>
</dbReference>
<gene>
    <name evidence="2" type="ORF">J1C48_01845</name>
</gene>
<evidence type="ECO:0000259" key="1">
    <source>
        <dbReference type="SMART" id="SM00460"/>
    </source>
</evidence>
<reference evidence="2" key="1">
    <citation type="submission" date="2021-03" db="EMBL/GenBank/DDBJ databases">
        <title>Whole genome sequence of Jiella sp. CQZ9-1.</title>
        <authorList>
            <person name="Tuo L."/>
        </authorList>
    </citation>
    <scope>NUCLEOTIDE SEQUENCE</scope>
    <source>
        <strain evidence="2">CQZ9-1</strain>
    </source>
</reference>
<dbReference type="InterPro" id="IPR013589">
    <property type="entry name" value="Bac_transglu_N"/>
</dbReference>